<dbReference type="InterPro" id="IPR032465">
    <property type="entry name" value="ACMSD"/>
</dbReference>
<keyword evidence="4" id="KW-1185">Reference proteome</keyword>
<dbReference type="OrthoDB" id="149172at2"/>
<dbReference type="Pfam" id="PF04909">
    <property type="entry name" value="Amidohydro_2"/>
    <property type="match status" value="1"/>
</dbReference>
<evidence type="ECO:0000256" key="1">
    <source>
        <dbReference type="ARBA" id="ARBA00023239"/>
    </source>
</evidence>
<dbReference type="RefSeq" id="WP_110449100.1">
    <property type="nucleotide sequence ID" value="NZ_CP029479.1"/>
</dbReference>
<organism evidence="3 4">
    <name type="scientific">Phenylobacterium parvum</name>
    <dbReference type="NCBI Taxonomy" id="2201350"/>
    <lineage>
        <taxon>Bacteria</taxon>
        <taxon>Pseudomonadati</taxon>
        <taxon>Pseudomonadota</taxon>
        <taxon>Alphaproteobacteria</taxon>
        <taxon>Caulobacterales</taxon>
        <taxon>Caulobacteraceae</taxon>
        <taxon>Phenylobacterium</taxon>
    </lineage>
</organism>
<feature type="domain" description="Amidohydrolase-related" evidence="2">
    <location>
        <begin position="115"/>
        <end position="385"/>
    </location>
</feature>
<dbReference type="InterPro" id="IPR006680">
    <property type="entry name" value="Amidohydro-rel"/>
</dbReference>
<dbReference type="Gene3D" id="3.20.20.140">
    <property type="entry name" value="Metal-dependent hydrolases"/>
    <property type="match status" value="1"/>
</dbReference>
<dbReference type="KEGG" id="phb:HYN04_01365"/>
<accession>A0A2Z3HT44</accession>
<proteinExistence type="predicted"/>
<keyword evidence="1" id="KW-0456">Lyase</keyword>
<protein>
    <recommendedName>
        <fullName evidence="2">Amidohydrolase-related domain-containing protein</fullName>
    </recommendedName>
</protein>
<dbReference type="GO" id="GO:0016787">
    <property type="term" value="F:hydrolase activity"/>
    <property type="evidence" value="ECO:0007669"/>
    <property type="project" value="InterPro"/>
</dbReference>
<dbReference type="GO" id="GO:0005737">
    <property type="term" value="C:cytoplasm"/>
    <property type="evidence" value="ECO:0007669"/>
    <property type="project" value="TreeGrafter"/>
</dbReference>
<evidence type="ECO:0000313" key="3">
    <source>
        <dbReference type="EMBL" id="AWM76531.1"/>
    </source>
</evidence>
<dbReference type="GO" id="GO:0019748">
    <property type="term" value="P:secondary metabolic process"/>
    <property type="evidence" value="ECO:0007669"/>
    <property type="project" value="TreeGrafter"/>
</dbReference>
<dbReference type="InterPro" id="IPR032466">
    <property type="entry name" value="Metal_Hydrolase"/>
</dbReference>
<sequence>MPYAHRPLILDADTHMMEHADWLPAFADPDIRPRLVPFAGKDARVRALAADAVARAEARRGDATLRAEAEAEFMSMKFKGWHGLGAFDAAERRRANDLMGFGAYLVFPTEAFNQVIAASDPEVLAGGIRALNRGLADFCAEDRRMGGVGYLRLADGPDSALAQVETIAALGLPAVLVDTLPPPDGMGFSHPAYDPVWARLQDLGLAVTLHIGARGAPYEPVPRAVFNNGRETPVHRNGDAPADAVSYMGMPFEAQVFLAAMIFDGVLERFPRLRVAVVELGASWVVSFLKHLDQSFRAFRRRQDFSALTLLPSEYMQRQVKVTPFAGEDIGWLLSSGAADMLMFASDYPHHEGTDDPIGRYERTLAGTGEPLRENFYHRNFEALFADRKWW</sequence>
<gene>
    <name evidence="3" type="ORF">HYN04_01365</name>
</gene>
<reference evidence="4" key="1">
    <citation type="submission" date="2018-05" db="EMBL/GenBank/DDBJ databases">
        <title>Genome sequencing of Phenylobacterium sp. HYN0004.</title>
        <authorList>
            <person name="Yi H."/>
            <person name="Baek C."/>
        </authorList>
    </citation>
    <scope>NUCLEOTIDE SEQUENCE [LARGE SCALE GENOMIC DNA]</scope>
    <source>
        <strain evidence="4">HYN0004</strain>
    </source>
</reference>
<dbReference type="PANTHER" id="PTHR21240">
    <property type="entry name" value="2-AMINO-3-CARBOXYLMUCONATE-6-SEMIALDEHYDE DECARBOXYLASE"/>
    <property type="match status" value="1"/>
</dbReference>
<dbReference type="AlphaFoldDB" id="A0A2Z3HT44"/>
<dbReference type="PANTHER" id="PTHR21240:SF28">
    <property type="entry name" value="ISO-OROTATE DECARBOXYLASE (EUROFUNG)"/>
    <property type="match status" value="1"/>
</dbReference>
<dbReference type="EMBL" id="CP029479">
    <property type="protein sequence ID" value="AWM76531.1"/>
    <property type="molecule type" value="Genomic_DNA"/>
</dbReference>
<evidence type="ECO:0000313" key="4">
    <source>
        <dbReference type="Proteomes" id="UP000247763"/>
    </source>
</evidence>
<evidence type="ECO:0000259" key="2">
    <source>
        <dbReference type="Pfam" id="PF04909"/>
    </source>
</evidence>
<dbReference type="GO" id="GO:0016831">
    <property type="term" value="F:carboxy-lyase activity"/>
    <property type="evidence" value="ECO:0007669"/>
    <property type="project" value="InterPro"/>
</dbReference>
<dbReference type="Proteomes" id="UP000247763">
    <property type="component" value="Chromosome"/>
</dbReference>
<dbReference type="SUPFAM" id="SSF51556">
    <property type="entry name" value="Metallo-dependent hydrolases"/>
    <property type="match status" value="1"/>
</dbReference>
<name>A0A2Z3HT44_9CAUL</name>